<dbReference type="EMBL" id="GACK01004263">
    <property type="protein sequence ID" value="JAA60771.1"/>
    <property type="molecule type" value="mRNA"/>
</dbReference>
<reference evidence="8" key="2">
    <citation type="journal article" date="2015" name="J. Proteomics">
        <title>Sexual differences in the sialomes of the zebra tick, Rhipicephalus pulchellus.</title>
        <authorList>
            <person name="Tan A.W."/>
            <person name="Francischetti I.M."/>
            <person name="Slovak M."/>
            <person name="Kini R.M."/>
            <person name="Ribeiro J.M."/>
        </authorList>
    </citation>
    <scope>NUCLEOTIDE SEQUENCE</scope>
    <source>
        <tissue evidence="8">Salivary gland</tissue>
    </source>
</reference>
<dbReference type="Gene3D" id="2.30.130.100">
    <property type="match status" value="1"/>
</dbReference>
<dbReference type="InterPro" id="IPR045797">
    <property type="entry name" value="EVA_Class_A"/>
</dbReference>
<dbReference type="GO" id="GO:0005576">
    <property type="term" value="C:extracellular region"/>
    <property type="evidence" value="ECO:0007669"/>
    <property type="project" value="UniProtKB-SubCell"/>
</dbReference>
<keyword evidence="5 6" id="KW-0325">Glycoprotein</keyword>
<keyword evidence="2 6" id="KW-0964">Secreted</keyword>
<evidence type="ECO:0000256" key="7">
    <source>
        <dbReference type="SAM" id="SignalP"/>
    </source>
</evidence>
<evidence type="ECO:0000256" key="2">
    <source>
        <dbReference type="ARBA" id="ARBA00022525"/>
    </source>
</evidence>
<dbReference type="AlphaFoldDB" id="L7M8Y5"/>
<evidence type="ECO:0000256" key="1">
    <source>
        <dbReference type="ARBA" id="ARBA00004613"/>
    </source>
</evidence>
<evidence type="ECO:0000256" key="4">
    <source>
        <dbReference type="ARBA" id="ARBA00023157"/>
    </source>
</evidence>
<evidence type="ECO:0000256" key="3">
    <source>
        <dbReference type="ARBA" id="ARBA00022729"/>
    </source>
</evidence>
<protein>
    <recommendedName>
        <fullName evidence="6">Evasin</fullName>
    </recommendedName>
</protein>
<name>L7M8Y5_RHIPC</name>
<proteinExistence type="evidence at transcript level"/>
<feature type="chain" id="PRO_5003981746" description="Evasin" evidence="7">
    <location>
        <begin position="23"/>
        <end position="133"/>
    </location>
</feature>
<dbReference type="Pfam" id="PF19429">
    <property type="entry name" value="EVA_Class_A"/>
    <property type="match status" value="1"/>
</dbReference>
<keyword evidence="4 6" id="KW-1015">Disulfide bond</keyword>
<organism evidence="8">
    <name type="scientific">Rhipicephalus pulchellus</name>
    <name type="common">Yellow backed tick</name>
    <name type="synonym">Dermacentor pulchellus</name>
    <dbReference type="NCBI Taxonomy" id="72859"/>
    <lineage>
        <taxon>Eukaryota</taxon>
        <taxon>Metazoa</taxon>
        <taxon>Ecdysozoa</taxon>
        <taxon>Arthropoda</taxon>
        <taxon>Chelicerata</taxon>
        <taxon>Arachnida</taxon>
        <taxon>Acari</taxon>
        <taxon>Parasitiformes</taxon>
        <taxon>Ixodida</taxon>
        <taxon>Ixodoidea</taxon>
        <taxon>Ixodidae</taxon>
        <taxon>Rhipicephalinae</taxon>
        <taxon>Rhipicephalus</taxon>
        <taxon>Rhipicephalus</taxon>
    </lineage>
</organism>
<evidence type="ECO:0000256" key="5">
    <source>
        <dbReference type="ARBA" id="ARBA00023180"/>
    </source>
</evidence>
<evidence type="ECO:0000256" key="6">
    <source>
        <dbReference type="RuleBase" id="RU369006"/>
    </source>
</evidence>
<keyword evidence="3 6" id="KW-0732">Signal</keyword>
<feature type="signal peptide" evidence="7">
    <location>
        <begin position="1"/>
        <end position="22"/>
    </location>
</feature>
<reference evidence="8" key="1">
    <citation type="submission" date="2012-11" db="EMBL/GenBank/DDBJ databases">
        <authorList>
            <person name="Lucero-Rivera Y.E."/>
            <person name="Tovar-Ramirez D."/>
        </authorList>
    </citation>
    <scope>NUCLEOTIDE SEQUENCE</scope>
    <source>
        <tissue evidence="8">Salivary gland</tissue>
    </source>
</reference>
<evidence type="ECO:0000313" key="8">
    <source>
        <dbReference type="EMBL" id="JAA60771.1"/>
    </source>
</evidence>
<dbReference type="GO" id="GO:0019957">
    <property type="term" value="F:C-C chemokine binding"/>
    <property type="evidence" value="ECO:0007669"/>
    <property type="project" value="InterPro"/>
</dbReference>
<accession>L7M8Y5</accession>
<sequence>MALKYWFVFAAVLYARQWLSTTCEVQNTTLAEEDYDTGCGYNIVITKNKTLVVNCTMDCQPKMLMNESEPCLFNSSVPYDHMQPHHNYTCMEGICKNGTCVSPSNNITCWLPPPPVRYYPNETMVTSTIEPEA</sequence>
<comment type="subcellular location">
    <subcellularLocation>
        <location evidence="1 6">Secreted</location>
    </subcellularLocation>
</comment>
<comment type="function">
    <text evidence="6">Salivary chemokine-binding protein which binds to host chemokines.</text>
</comment>